<keyword evidence="7" id="KW-0460">Magnesium</keyword>
<evidence type="ECO:0000256" key="9">
    <source>
        <dbReference type="SAM" id="MobiDB-lite"/>
    </source>
</evidence>
<evidence type="ECO:0000256" key="1">
    <source>
        <dbReference type="ARBA" id="ARBA00001273"/>
    </source>
</evidence>
<comment type="similarity">
    <text evidence="2 7 8">Belongs to the FBPase class 1 family.</text>
</comment>
<dbReference type="HAMAP" id="MF_01855">
    <property type="entry name" value="FBPase_class1"/>
    <property type="match status" value="1"/>
</dbReference>
<dbReference type="InterPro" id="IPR033391">
    <property type="entry name" value="FBPase_N"/>
</dbReference>
<evidence type="ECO:0000256" key="4">
    <source>
        <dbReference type="ARBA" id="ARBA00022801"/>
    </source>
</evidence>
<dbReference type="GO" id="GO:0042132">
    <property type="term" value="F:fructose 1,6-bisphosphate 1-phosphatase activity"/>
    <property type="evidence" value="ECO:0007669"/>
    <property type="project" value="UniProtKB-UniRule"/>
</dbReference>
<dbReference type="RefSeq" id="WP_114578970.1">
    <property type="nucleotide sequence ID" value="NZ_JAIVEF010000007.1"/>
</dbReference>
<dbReference type="PIRSF" id="PIRSF000904">
    <property type="entry name" value="FBPtase_SBPase"/>
    <property type="match status" value="1"/>
</dbReference>
<dbReference type="PRINTS" id="PR00115">
    <property type="entry name" value="F16BPHPHTASE"/>
</dbReference>
<comment type="caution">
    <text evidence="7">Lacks conserved residue(s) required for the propagation of feature annotation.</text>
</comment>
<feature type="binding site" evidence="7">
    <location>
        <position position="98"/>
    </location>
    <ligand>
        <name>Mg(2+)</name>
        <dbReference type="ChEBI" id="CHEBI:18420"/>
        <label>1</label>
    </ligand>
</feature>
<feature type="binding site" evidence="7">
    <location>
        <begin position="101"/>
        <end position="104"/>
    </location>
    <ligand>
        <name>substrate</name>
    </ligand>
</feature>
<proteinExistence type="inferred from homology"/>
<comment type="caution">
    <text evidence="12">The sequence shown here is derived from an EMBL/GenBank/DDBJ whole genome shotgun (WGS) entry which is preliminary data.</text>
</comment>
<evidence type="ECO:0000313" key="12">
    <source>
        <dbReference type="EMBL" id="MFC4987204.1"/>
    </source>
</evidence>
<accession>A0ABD5QDF1</accession>
<evidence type="ECO:0000256" key="5">
    <source>
        <dbReference type="ARBA" id="ARBA00023277"/>
    </source>
</evidence>
<comment type="cofactor">
    <cofactor evidence="7">
        <name>Mg(2+)</name>
        <dbReference type="ChEBI" id="CHEBI:18420"/>
    </cofactor>
    <text evidence="7">Binds 2 magnesium ions per subunit.</text>
</comment>
<dbReference type="Gene3D" id="3.40.190.80">
    <property type="match status" value="1"/>
</dbReference>
<keyword evidence="3 7" id="KW-0963">Cytoplasm</keyword>
<comment type="catalytic activity">
    <reaction evidence="1 7">
        <text>beta-D-fructose 1,6-bisphosphate + H2O = beta-D-fructose 6-phosphate + phosphate</text>
        <dbReference type="Rhea" id="RHEA:11064"/>
        <dbReference type="ChEBI" id="CHEBI:15377"/>
        <dbReference type="ChEBI" id="CHEBI:32966"/>
        <dbReference type="ChEBI" id="CHEBI:43474"/>
        <dbReference type="ChEBI" id="CHEBI:57634"/>
        <dbReference type="EC" id="3.1.3.11"/>
    </reaction>
</comment>
<keyword evidence="5 7" id="KW-0119">Carbohydrate metabolism</keyword>
<keyword evidence="13" id="KW-1185">Reference proteome</keyword>
<feature type="binding site" evidence="7">
    <location>
        <position position="236"/>
    </location>
    <ligand>
        <name>substrate</name>
    </ligand>
</feature>
<feature type="binding site" evidence="7">
    <location>
        <position position="100"/>
    </location>
    <ligand>
        <name>Mg(2+)</name>
        <dbReference type="ChEBI" id="CHEBI:18420"/>
        <label>1</label>
    </ligand>
</feature>
<feature type="binding site" evidence="7">
    <location>
        <position position="101"/>
    </location>
    <ligand>
        <name>Mg(2+)</name>
        <dbReference type="ChEBI" id="CHEBI:18420"/>
        <label>2</label>
    </ligand>
</feature>
<dbReference type="AlphaFoldDB" id="A0ABD5QDF1"/>
<comment type="subcellular location">
    <subcellularLocation>
        <location evidence="7">Cytoplasm</location>
    </subcellularLocation>
</comment>
<dbReference type="PANTHER" id="PTHR11556:SF35">
    <property type="entry name" value="SEDOHEPTULOSE-1,7-BISPHOSPHATASE, CHLOROPLASTIC"/>
    <property type="match status" value="1"/>
</dbReference>
<keyword evidence="7" id="KW-0479">Metal-binding</keyword>
<dbReference type="Gene3D" id="3.30.540.10">
    <property type="entry name" value="Fructose-1,6-Bisphosphatase, subunit A, domain 1"/>
    <property type="match status" value="1"/>
</dbReference>
<organism evidence="12 13">
    <name type="scientific">Saliphagus infecundisoli</name>
    <dbReference type="NCBI Taxonomy" id="1849069"/>
    <lineage>
        <taxon>Archaea</taxon>
        <taxon>Methanobacteriati</taxon>
        <taxon>Methanobacteriota</taxon>
        <taxon>Stenosarchaea group</taxon>
        <taxon>Halobacteria</taxon>
        <taxon>Halobacteriales</taxon>
        <taxon>Natrialbaceae</taxon>
        <taxon>Saliphagus</taxon>
    </lineage>
</organism>
<evidence type="ECO:0000313" key="13">
    <source>
        <dbReference type="Proteomes" id="UP001595925"/>
    </source>
</evidence>
<feature type="binding site" evidence="7">
    <location>
        <position position="242"/>
    </location>
    <ligand>
        <name>Mg(2+)</name>
        <dbReference type="ChEBI" id="CHEBI:18420"/>
        <label>2</label>
    </ligand>
</feature>
<gene>
    <name evidence="7" type="primary">fbp</name>
    <name evidence="12" type="ORF">ACFPFO_05370</name>
</gene>
<dbReference type="EC" id="3.1.3.11" evidence="7"/>
<dbReference type="InterPro" id="IPR000146">
    <property type="entry name" value="FBPase_class-1"/>
</dbReference>
<keyword evidence="4 7" id="KW-0378">Hydrolase</keyword>
<evidence type="ECO:0000259" key="10">
    <source>
        <dbReference type="Pfam" id="PF00316"/>
    </source>
</evidence>
<name>A0ABD5QDF1_9EURY</name>
<evidence type="ECO:0000256" key="2">
    <source>
        <dbReference type="ARBA" id="ARBA00010941"/>
    </source>
</evidence>
<evidence type="ECO:0000259" key="11">
    <source>
        <dbReference type="Pfam" id="PF18913"/>
    </source>
</evidence>
<dbReference type="NCBIfam" id="NF006786">
    <property type="entry name" value="PRK09293.3-3"/>
    <property type="match status" value="1"/>
</dbReference>
<evidence type="ECO:0000256" key="6">
    <source>
        <dbReference type="ARBA" id="ARBA00024331"/>
    </source>
</evidence>
<dbReference type="InterPro" id="IPR028343">
    <property type="entry name" value="FBPtase"/>
</dbReference>
<dbReference type="GO" id="GO:0000287">
    <property type="term" value="F:magnesium ion binding"/>
    <property type="evidence" value="ECO:0007669"/>
    <property type="project" value="UniProtKB-UniRule"/>
</dbReference>
<protein>
    <recommendedName>
        <fullName evidence="7">Fructose-1,6-bisphosphatase class 1</fullName>
        <shortName evidence="7">FBPase class 1</shortName>
        <ecNumber evidence="7">3.1.3.11</ecNumber>
    </recommendedName>
    <alternativeName>
        <fullName evidence="7">D-fructose-1,6-bisphosphate 1-phosphohydrolase class 1</fullName>
    </alternativeName>
</protein>
<dbReference type="PANTHER" id="PTHR11556">
    <property type="entry name" value="FRUCTOSE-1,6-BISPHOSPHATASE-RELATED"/>
    <property type="match status" value="1"/>
</dbReference>
<feature type="binding site" evidence="7">
    <location>
        <position position="81"/>
    </location>
    <ligand>
        <name>Mg(2+)</name>
        <dbReference type="ChEBI" id="CHEBI:18420"/>
        <label>1</label>
    </ligand>
</feature>
<dbReference type="SUPFAM" id="SSF56655">
    <property type="entry name" value="Carbohydrate phosphatase"/>
    <property type="match status" value="1"/>
</dbReference>
<dbReference type="Proteomes" id="UP001595925">
    <property type="component" value="Unassembled WGS sequence"/>
</dbReference>
<dbReference type="Pfam" id="PF18913">
    <property type="entry name" value="FBPase_C"/>
    <property type="match status" value="1"/>
</dbReference>
<evidence type="ECO:0000256" key="8">
    <source>
        <dbReference type="RuleBase" id="RU000508"/>
    </source>
</evidence>
<dbReference type="InterPro" id="IPR044015">
    <property type="entry name" value="FBPase_C_dom"/>
</dbReference>
<evidence type="ECO:0000256" key="3">
    <source>
        <dbReference type="ARBA" id="ARBA00022490"/>
    </source>
</evidence>
<feature type="region of interest" description="Disordered" evidence="9">
    <location>
        <begin position="252"/>
        <end position="280"/>
    </location>
</feature>
<feature type="domain" description="Fructose-1-6-bisphosphatase class I N-terminal" evidence="10">
    <location>
        <begin position="44"/>
        <end position="158"/>
    </location>
</feature>
<dbReference type="EMBL" id="JBHSJG010000018">
    <property type="protein sequence ID" value="MFC4987204.1"/>
    <property type="molecule type" value="Genomic_DNA"/>
</dbReference>
<sequence>MSEGLDALVVGGDHDRVVGEVVDVVSRTAPEIREGLVGRRQPVGGEANPTGDTQMEADVWADDLLGERLRAIEGVGEYASEERESVVDCGEGLSVAVDPLDGSSNLVSNNPMGTIFGCYTEPIPAPGTALVAAGYVCFGPVTTMVVATDDGAAEYEIDGGDRRLLEGSVTLPREPTVYGFGGRVPEWSPEFTAFAREIEGECKPRYGGAMVADVNQVLSYGGIFSYPALGSRPAGKLRLQFEGNPIGYVVERAGGRSSDGEGSLLSRDADELHGRTPVHVGSPDLIDRLEDALA</sequence>
<evidence type="ECO:0000256" key="7">
    <source>
        <dbReference type="HAMAP-Rule" id="MF_01855"/>
    </source>
</evidence>
<comment type="pathway">
    <text evidence="6">Carbohydrate biosynthesis.</text>
</comment>
<dbReference type="GO" id="GO:0005737">
    <property type="term" value="C:cytoplasm"/>
    <property type="evidence" value="ECO:0007669"/>
    <property type="project" value="UniProtKB-SubCell"/>
</dbReference>
<dbReference type="GO" id="GO:0006094">
    <property type="term" value="P:gluconeogenesis"/>
    <property type="evidence" value="ECO:0007669"/>
    <property type="project" value="UniProtKB-UniRule"/>
</dbReference>
<reference evidence="12 13" key="1">
    <citation type="journal article" date="2019" name="Int. J. Syst. Evol. Microbiol.">
        <title>The Global Catalogue of Microorganisms (GCM) 10K type strain sequencing project: providing services to taxonomists for standard genome sequencing and annotation.</title>
        <authorList>
            <consortium name="The Broad Institute Genomics Platform"/>
            <consortium name="The Broad Institute Genome Sequencing Center for Infectious Disease"/>
            <person name="Wu L."/>
            <person name="Ma J."/>
        </authorList>
    </citation>
    <scope>NUCLEOTIDE SEQUENCE [LARGE SCALE GENOMIC DNA]</scope>
    <source>
        <strain evidence="12 13">CGMCC 1.15824</strain>
    </source>
</reference>
<feature type="binding site" evidence="7">
    <location>
        <position position="98"/>
    </location>
    <ligand>
        <name>Mg(2+)</name>
        <dbReference type="ChEBI" id="CHEBI:18420"/>
        <label>2</label>
    </ligand>
</feature>
<feature type="domain" description="Fructose-1-6-bisphosphatase class 1 C-terminal" evidence="11">
    <location>
        <begin position="172"/>
        <end position="292"/>
    </location>
</feature>
<dbReference type="Pfam" id="PF00316">
    <property type="entry name" value="FBPase"/>
    <property type="match status" value="1"/>
</dbReference>
<feature type="binding site" evidence="7">
    <location>
        <position position="206"/>
    </location>
    <ligand>
        <name>substrate</name>
    </ligand>
</feature>
<comment type="subunit">
    <text evidence="7">Homotetramer.</text>
</comment>